<dbReference type="Pfam" id="PF00092">
    <property type="entry name" value="VWA"/>
    <property type="match status" value="1"/>
</dbReference>
<dbReference type="SUPFAM" id="SSF53300">
    <property type="entry name" value="vWA-like"/>
    <property type="match status" value="1"/>
</dbReference>
<organism evidence="2 3">
    <name type="scientific">Miscanthus lutarioriparius</name>
    <dbReference type="NCBI Taxonomy" id="422564"/>
    <lineage>
        <taxon>Eukaryota</taxon>
        <taxon>Viridiplantae</taxon>
        <taxon>Streptophyta</taxon>
        <taxon>Embryophyta</taxon>
        <taxon>Tracheophyta</taxon>
        <taxon>Spermatophyta</taxon>
        <taxon>Magnoliopsida</taxon>
        <taxon>Liliopsida</taxon>
        <taxon>Poales</taxon>
        <taxon>Poaceae</taxon>
        <taxon>PACMAD clade</taxon>
        <taxon>Panicoideae</taxon>
        <taxon>Andropogonodae</taxon>
        <taxon>Andropogoneae</taxon>
        <taxon>Saccharinae</taxon>
        <taxon>Miscanthus</taxon>
    </lineage>
</organism>
<dbReference type="InterPro" id="IPR036465">
    <property type="entry name" value="vWFA_dom_sf"/>
</dbReference>
<evidence type="ECO:0000313" key="2">
    <source>
        <dbReference type="EMBL" id="CAD6243284.1"/>
    </source>
</evidence>
<feature type="domain" description="VWFA" evidence="1">
    <location>
        <begin position="14"/>
        <end position="57"/>
    </location>
</feature>
<protein>
    <recommendedName>
        <fullName evidence="1">VWFA domain-containing protein</fullName>
    </recommendedName>
</protein>
<dbReference type="PANTHER" id="PTHR10579">
    <property type="entry name" value="CALCIUM-ACTIVATED CHLORIDE CHANNEL REGULATOR"/>
    <property type="match status" value="1"/>
</dbReference>
<evidence type="ECO:0000313" key="3">
    <source>
        <dbReference type="Proteomes" id="UP000604825"/>
    </source>
</evidence>
<gene>
    <name evidence="2" type="ORF">NCGR_LOCUS28512</name>
</gene>
<proteinExistence type="predicted"/>
<comment type="caution">
    <text evidence="2">The sequence shown here is derived from an EMBL/GenBank/DDBJ whole genome shotgun (WGS) entry which is preliminary data.</text>
</comment>
<dbReference type="PANTHER" id="PTHR10579:SF167">
    <property type="entry name" value="OS02G0619600 PROTEIN"/>
    <property type="match status" value="1"/>
</dbReference>
<accession>A0A811P9N8</accession>
<evidence type="ECO:0000259" key="1">
    <source>
        <dbReference type="Pfam" id="PF00092"/>
    </source>
</evidence>
<sequence>MTDGEAASGDAPLDLVTVLDVSGSMTGAKLALLKQAVGFVIDNLRPQDRLSVVSISSGGAPCHQALADVGHREGYDQEGLQHRRRAPHGGQAVKVTDGETALTKVSCNYRDTDGGAHVDVMAEDTVVARPEPEHVVDAERSTEVERERVRVEATEDNAAARAAAERGAHQEAVEILESRQRAVAQSAAALGGDPTILALGAELHDMPRFVSNGKLRA</sequence>
<keyword evidence="3" id="KW-1185">Reference proteome</keyword>
<dbReference type="Proteomes" id="UP000604825">
    <property type="component" value="Unassembled WGS sequence"/>
</dbReference>
<dbReference type="OrthoDB" id="1937894at2759"/>
<dbReference type="InterPro" id="IPR051266">
    <property type="entry name" value="CLCR"/>
</dbReference>
<dbReference type="Gene3D" id="3.40.50.410">
    <property type="entry name" value="von Willebrand factor, type A domain"/>
    <property type="match status" value="1"/>
</dbReference>
<dbReference type="EMBL" id="CAJGYO010000007">
    <property type="protein sequence ID" value="CAD6243284.1"/>
    <property type="molecule type" value="Genomic_DNA"/>
</dbReference>
<name>A0A811P9N8_9POAL</name>
<dbReference type="InterPro" id="IPR002035">
    <property type="entry name" value="VWF_A"/>
</dbReference>
<reference evidence="2" key="1">
    <citation type="submission" date="2020-10" db="EMBL/GenBank/DDBJ databases">
        <authorList>
            <person name="Han B."/>
            <person name="Lu T."/>
            <person name="Zhao Q."/>
            <person name="Huang X."/>
            <person name="Zhao Y."/>
        </authorList>
    </citation>
    <scope>NUCLEOTIDE SEQUENCE</scope>
</reference>
<dbReference type="AlphaFoldDB" id="A0A811P9N8"/>